<sequence>MPYKEPGNWCRASVSLAPGDSELAQKLAEVVSLMSYRQLF</sequence>
<gene>
    <name evidence="1" type="ORF">SAMN00808754_1856</name>
</gene>
<name>A0A1W1VW34_9FIRM</name>
<organism evidence="1 2">
    <name type="scientific">Thermanaeromonas toyohensis ToBE</name>
    <dbReference type="NCBI Taxonomy" id="698762"/>
    <lineage>
        <taxon>Bacteria</taxon>
        <taxon>Bacillati</taxon>
        <taxon>Bacillota</taxon>
        <taxon>Clostridia</taxon>
        <taxon>Neomoorellales</taxon>
        <taxon>Neomoorellaceae</taxon>
        <taxon>Thermanaeromonas</taxon>
    </lineage>
</organism>
<dbReference type="Proteomes" id="UP000192569">
    <property type="component" value="Chromosome I"/>
</dbReference>
<dbReference type="EMBL" id="LT838272">
    <property type="protein sequence ID" value="SMB97463.1"/>
    <property type="molecule type" value="Genomic_DNA"/>
</dbReference>
<reference evidence="1 2" key="1">
    <citation type="submission" date="2017-04" db="EMBL/GenBank/DDBJ databases">
        <authorList>
            <person name="Afonso C.L."/>
            <person name="Miller P.J."/>
            <person name="Scott M.A."/>
            <person name="Spackman E."/>
            <person name="Goraichik I."/>
            <person name="Dimitrov K.M."/>
            <person name="Suarez D.L."/>
            <person name="Swayne D.E."/>
        </authorList>
    </citation>
    <scope>NUCLEOTIDE SEQUENCE [LARGE SCALE GENOMIC DNA]</scope>
    <source>
        <strain evidence="1 2">ToBE</strain>
    </source>
</reference>
<evidence type="ECO:0000313" key="2">
    <source>
        <dbReference type="Proteomes" id="UP000192569"/>
    </source>
</evidence>
<dbReference type="RefSeq" id="WP_269456734.1">
    <property type="nucleotide sequence ID" value="NZ_LT838272.1"/>
</dbReference>
<dbReference type="STRING" id="698762.SAMN00808754_1856"/>
<keyword evidence="2" id="KW-1185">Reference proteome</keyword>
<dbReference type="AlphaFoldDB" id="A0A1W1VW34"/>
<proteinExistence type="predicted"/>
<accession>A0A1W1VW34</accession>
<evidence type="ECO:0000313" key="1">
    <source>
        <dbReference type="EMBL" id="SMB97463.1"/>
    </source>
</evidence>
<protein>
    <submittedName>
        <fullName evidence="1">Uncharacterized protein</fullName>
    </submittedName>
</protein>